<dbReference type="STRING" id="40149.A0A0E0C889"/>
<dbReference type="GO" id="GO:0045893">
    <property type="term" value="P:positive regulation of DNA-templated transcription"/>
    <property type="evidence" value="ECO:0007669"/>
    <property type="project" value="TreeGrafter"/>
</dbReference>
<name>A0A0E0C889_9ORYZ</name>
<feature type="region of interest" description="Disordered" evidence="1">
    <location>
        <begin position="486"/>
        <end position="533"/>
    </location>
</feature>
<feature type="compositionally biased region" description="Low complexity" evidence="1">
    <location>
        <begin position="113"/>
        <end position="123"/>
    </location>
</feature>
<evidence type="ECO:0000313" key="3">
    <source>
        <dbReference type="Proteomes" id="UP000008021"/>
    </source>
</evidence>
<dbReference type="GO" id="GO:0009507">
    <property type="term" value="C:chloroplast"/>
    <property type="evidence" value="ECO:0007669"/>
    <property type="project" value="InterPro"/>
</dbReference>
<dbReference type="PANTHER" id="PTHR35720">
    <property type="entry name" value="PROTEIN PLASTID TRANSCRIPTIONALLY ACTIVE 12, CHLOROPLASTIC"/>
    <property type="match status" value="1"/>
</dbReference>
<evidence type="ECO:0000256" key="1">
    <source>
        <dbReference type="SAM" id="MobiDB-lite"/>
    </source>
</evidence>
<dbReference type="Proteomes" id="UP000008021">
    <property type="component" value="Chromosome 1"/>
</dbReference>
<dbReference type="InterPro" id="IPR034581">
    <property type="entry name" value="PTAC12"/>
</dbReference>
<accession>A0A0E0C889</accession>
<dbReference type="AlphaFoldDB" id="A0A0E0C889"/>
<evidence type="ECO:0000313" key="2">
    <source>
        <dbReference type="EnsemblPlants" id="OMERI01G29330.3"/>
    </source>
</evidence>
<organism evidence="2">
    <name type="scientific">Oryza meridionalis</name>
    <dbReference type="NCBI Taxonomy" id="40149"/>
    <lineage>
        <taxon>Eukaryota</taxon>
        <taxon>Viridiplantae</taxon>
        <taxon>Streptophyta</taxon>
        <taxon>Embryophyta</taxon>
        <taxon>Tracheophyta</taxon>
        <taxon>Spermatophyta</taxon>
        <taxon>Magnoliopsida</taxon>
        <taxon>Liliopsida</taxon>
        <taxon>Poales</taxon>
        <taxon>Poaceae</taxon>
        <taxon>BOP clade</taxon>
        <taxon>Oryzoideae</taxon>
        <taxon>Oryzeae</taxon>
        <taxon>Oryzinae</taxon>
        <taxon>Oryza</taxon>
    </lineage>
</organism>
<keyword evidence="3" id="KW-1185">Reference proteome</keyword>
<reference evidence="2" key="2">
    <citation type="submission" date="2018-05" db="EMBL/GenBank/DDBJ databases">
        <title>OmerRS3 (Oryza meridionalis Reference Sequence Version 3).</title>
        <authorList>
            <person name="Zhang J."/>
            <person name="Kudrna D."/>
            <person name="Lee S."/>
            <person name="Talag J."/>
            <person name="Welchert J."/>
            <person name="Wing R.A."/>
        </authorList>
    </citation>
    <scope>NUCLEOTIDE SEQUENCE [LARGE SCALE GENOMIC DNA]</scope>
    <source>
        <strain evidence="2">cv. OR44</strain>
    </source>
</reference>
<protein>
    <submittedName>
        <fullName evidence="2">Uncharacterized protein</fullName>
    </submittedName>
</protein>
<feature type="compositionally biased region" description="Basic and acidic residues" evidence="1">
    <location>
        <begin position="521"/>
        <end position="533"/>
    </location>
</feature>
<reference evidence="2" key="1">
    <citation type="submission" date="2015-04" db="UniProtKB">
        <authorList>
            <consortium name="EnsemblPlants"/>
        </authorList>
    </citation>
    <scope>IDENTIFICATION</scope>
</reference>
<proteinExistence type="predicted"/>
<sequence>MASCSRTWLLPGMAPQATAQTVPRPRQSLVRAQKVFAGLPHLRRVLFSGVSSRTRRGRIRSVKDDSLHFDPSKIEAPPYSSYFDSTSGQLEPASGARASIPGQEYWPEGTASRVRAARAPAPVGESVGTPSFGKKPGSRRKGYKEQVASATAGRGTETSGDEGESVVAIEASSDETLEETKDSLDEYVVYEMPKEENLSEYEMDKMMGRPHPFIDPQKAMSVGEPKSSEELWWNWRRKSEENEMWSRWQRRRPDVDTVFAKAMAETGQIKIFGDHPTRTEAALAKARRHLFKEERLEAEQRRLEEIGPIAYYSEWVEAYKNKDTSREAVQKHFEETGEDENTQLITMFQHQTAGEFRIMMGTDVRIQRDPLAMRMREDLIKQIWGGDPVYPTINYVHDPDEVADYRGPEFHEPTPEVVPYLMEHGIMITKEELYARLNEEMEDINQDITYLPEVRDPMATAVDIGEHSYNEDSDDDEEDADKVVAQPESLEDDEDDGDDAEDAEGKVSRNWSVLKTTGQAEKPKEKSKKDQLSLKEAIADSENLTDFLMDFEEDESIAARGNEDNWMPTKLHLFNWADHFMAFLTSLTSSRLSPRCTMRFRWNSPCFTRLNSVCGSLRNMVVAKKLATSTTVCHASATNDQSHAANASAPADAGGLGRA</sequence>
<dbReference type="GO" id="GO:0009416">
    <property type="term" value="P:response to light stimulus"/>
    <property type="evidence" value="ECO:0007669"/>
    <property type="project" value="InterPro"/>
</dbReference>
<dbReference type="EnsemblPlants" id="OMERI01G29330.3">
    <property type="protein sequence ID" value="OMERI01G29330.3"/>
    <property type="gene ID" value="OMERI01G29330"/>
</dbReference>
<dbReference type="GO" id="GO:0042793">
    <property type="term" value="P:plastid transcription"/>
    <property type="evidence" value="ECO:0007669"/>
    <property type="project" value="TreeGrafter"/>
</dbReference>
<dbReference type="GO" id="GO:0090228">
    <property type="term" value="P:positive regulation of red or far-red light signaling pathway"/>
    <property type="evidence" value="ECO:0007669"/>
    <property type="project" value="InterPro"/>
</dbReference>
<dbReference type="Gramene" id="OMERI01G29330.3">
    <property type="protein sequence ID" value="OMERI01G29330.3"/>
    <property type="gene ID" value="OMERI01G29330"/>
</dbReference>
<feature type="region of interest" description="Disordered" evidence="1">
    <location>
        <begin position="78"/>
        <end position="165"/>
    </location>
</feature>
<dbReference type="GO" id="GO:0005634">
    <property type="term" value="C:nucleus"/>
    <property type="evidence" value="ECO:0007669"/>
    <property type="project" value="InterPro"/>
</dbReference>
<feature type="compositionally biased region" description="Polar residues" evidence="1">
    <location>
        <begin position="509"/>
        <end position="519"/>
    </location>
</feature>
<dbReference type="PANTHER" id="PTHR35720:SF1">
    <property type="entry name" value="PROTEIN PLASTID TRANSCRIPTIONALLY ACTIVE 12, CHLOROPLASTIC"/>
    <property type="match status" value="1"/>
</dbReference>
<feature type="compositionally biased region" description="Acidic residues" evidence="1">
    <location>
        <begin position="489"/>
        <end position="502"/>
    </location>
</feature>